<dbReference type="SUPFAM" id="SSF64182">
    <property type="entry name" value="DHH phosphoesterases"/>
    <property type="match status" value="1"/>
</dbReference>
<proteinExistence type="predicted"/>
<comment type="caution">
    <text evidence="3">The sequence shown here is derived from an EMBL/GenBank/DDBJ whole genome shotgun (WGS) entry which is preliminary data.</text>
</comment>
<reference evidence="3 4" key="1">
    <citation type="submission" date="2016-08" db="EMBL/GenBank/DDBJ databases">
        <title>Novel Firmicutes and Novel Genomes.</title>
        <authorList>
            <person name="Poppleton D.I."/>
            <person name="Gribaldo S."/>
        </authorList>
    </citation>
    <scope>NUCLEOTIDE SEQUENCE [LARGE SCALE GENOMIC DNA]</scope>
    <source>
        <strain evidence="3 4">CTT3</strain>
    </source>
</reference>
<dbReference type="Proteomes" id="UP000284177">
    <property type="component" value="Unassembled WGS sequence"/>
</dbReference>
<dbReference type="PANTHER" id="PTHR47618:SF1">
    <property type="entry name" value="BIFUNCTIONAL OLIGORIBONUCLEASE AND PAP PHOSPHATASE NRNA"/>
    <property type="match status" value="1"/>
</dbReference>
<dbReference type="InterPro" id="IPR051319">
    <property type="entry name" value="Oligoribo/pAp-PDE_c-di-AMP_PDE"/>
</dbReference>
<dbReference type="InterPro" id="IPR038763">
    <property type="entry name" value="DHH_sf"/>
</dbReference>
<gene>
    <name evidence="3" type="ORF">BET03_01215</name>
</gene>
<sequence length="329" mass="36994">MIMNSKVKNEVNKLINFVNTSNNIYIASHVNPDGDSIGSELALGLALRKIKRDKDKVKLLAIDKTPQNLKFLPGIKLIEEVNLEENIDLLITVDCSDPDRLNDYREMIDKAENVINIDHHKSNNYFGDVNIVDPKASSTGEIIYFILEYLGLEIDEDIATCLYVSLSTDTGSFKYDNTTSITHNIASKLIDKGININDITVNVYQNRPLVKTKLFIESLNSLELHHNNKVAIICVTQEMIKKCNAQIEDIDGFVEFIRDIDTVEVACILKELSNNEIKIGLRSKKFVDVAYIASKFGGGGHTKASGCTIYEKIEIAKEKILEEIKNNLR</sequence>
<organism evidence="3 4">
    <name type="scientific">Thermohalobacter berrensis</name>
    <dbReference type="NCBI Taxonomy" id="99594"/>
    <lineage>
        <taxon>Bacteria</taxon>
        <taxon>Bacillati</taxon>
        <taxon>Bacillota</taxon>
        <taxon>Tissierellia</taxon>
        <taxon>Tissierellales</taxon>
        <taxon>Thermohalobacteraceae</taxon>
        <taxon>Thermohalobacter</taxon>
    </lineage>
</organism>
<keyword evidence="4" id="KW-1185">Reference proteome</keyword>
<evidence type="ECO:0000313" key="3">
    <source>
        <dbReference type="EMBL" id="RKD34480.1"/>
    </source>
</evidence>
<dbReference type="InterPro" id="IPR001667">
    <property type="entry name" value="DDH_dom"/>
</dbReference>
<dbReference type="InterPro" id="IPR003156">
    <property type="entry name" value="DHHA1_dom"/>
</dbReference>
<evidence type="ECO:0000313" key="4">
    <source>
        <dbReference type="Proteomes" id="UP000284177"/>
    </source>
</evidence>
<dbReference type="Gene3D" id="3.90.1640.10">
    <property type="entry name" value="inorganic pyrophosphatase (n-terminal core)"/>
    <property type="match status" value="1"/>
</dbReference>
<feature type="domain" description="DDH" evidence="1">
    <location>
        <begin position="23"/>
        <end position="164"/>
    </location>
</feature>
<dbReference type="AlphaFoldDB" id="A0A419TAI0"/>
<evidence type="ECO:0000259" key="1">
    <source>
        <dbReference type="Pfam" id="PF01368"/>
    </source>
</evidence>
<dbReference type="EMBL" id="MCIB01000001">
    <property type="protein sequence ID" value="RKD34480.1"/>
    <property type="molecule type" value="Genomic_DNA"/>
</dbReference>
<name>A0A419TAI0_9FIRM</name>
<dbReference type="GO" id="GO:0003676">
    <property type="term" value="F:nucleic acid binding"/>
    <property type="evidence" value="ECO:0007669"/>
    <property type="project" value="InterPro"/>
</dbReference>
<accession>A0A419TAI0</accession>
<evidence type="ECO:0000259" key="2">
    <source>
        <dbReference type="Pfam" id="PF02272"/>
    </source>
</evidence>
<dbReference type="PANTHER" id="PTHR47618">
    <property type="entry name" value="BIFUNCTIONAL OLIGORIBONUCLEASE AND PAP PHOSPHATASE NRNA"/>
    <property type="match status" value="1"/>
</dbReference>
<feature type="domain" description="DHHA1" evidence="2">
    <location>
        <begin position="244"/>
        <end position="326"/>
    </location>
</feature>
<protein>
    <submittedName>
        <fullName evidence="3">3'-5' oligoribonuclease A</fullName>
    </submittedName>
</protein>
<dbReference type="Pfam" id="PF02272">
    <property type="entry name" value="DHHA1"/>
    <property type="match status" value="1"/>
</dbReference>
<dbReference type="Gene3D" id="3.10.310.30">
    <property type="match status" value="1"/>
</dbReference>
<dbReference type="Pfam" id="PF01368">
    <property type="entry name" value="DHH"/>
    <property type="match status" value="1"/>
</dbReference>